<dbReference type="InterPro" id="IPR036034">
    <property type="entry name" value="PDZ_sf"/>
</dbReference>
<dbReference type="Gene3D" id="2.30.42.10">
    <property type="match status" value="1"/>
</dbReference>
<dbReference type="PANTHER" id="PTHR11324">
    <property type="entry name" value="IL16-RELATED"/>
    <property type="match status" value="1"/>
</dbReference>
<feature type="compositionally biased region" description="Polar residues" evidence="1">
    <location>
        <begin position="359"/>
        <end position="368"/>
    </location>
</feature>
<dbReference type="AlphaFoldDB" id="A0A7R8VDC2"/>
<feature type="region of interest" description="Disordered" evidence="1">
    <location>
        <begin position="456"/>
        <end position="478"/>
    </location>
</feature>
<dbReference type="InterPro" id="IPR001478">
    <property type="entry name" value="PDZ"/>
</dbReference>
<protein>
    <recommendedName>
        <fullName evidence="2">PDZ domain-containing protein</fullName>
    </recommendedName>
</protein>
<feature type="region of interest" description="Disordered" evidence="1">
    <location>
        <begin position="245"/>
        <end position="314"/>
    </location>
</feature>
<feature type="region of interest" description="Disordered" evidence="1">
    <location>
        <begin position="353"/>
        <end position="405"/>
    </location>
</feature>
<organism evidence="3">
    <name type="scientific">Timema douglasi</name>
    <name type="common">Walking stick</name>
    <dbReference type="NCBI Taxonomy" id="61478"/>
    <lineage>
        <taxon>Eukaryota</taxon>
        <taxon>Metazoa</taxon>
        <taxon>Ecdysozoa</taxon>
        <taxon>Arthropoda</taxon>
        <taxon>Hexapoda</taxon>
        <taxon>Insecta</taxon>
        <taxon>Pterygota</taxon>
        <taxon>Neoptera</taxon>
        <taxon>Polyneoptera</taxon>
        <taxon>Phasmatodea</taxon>
        <taxon>Timematodea</taxon>
        <taxon>Timematoidea</taxon>
        <taxon>Timematidae</taxon>
        <taxon>Timema</taxon>
    </lineage>
</organism>
<gene>
    <name evidence="3" type="ORF">TDIB3V08_LOCUS2684</name>
</gene>
<feature type="compositionally biased region" description="Basic and acidic residues" evidence="1">
    <location>
        <begin position="831"/>
        <end position="851"/>
    </location>
</feature>
<dbReference type="SMART" id="SM00228">
    <property type="entry name" value="PDZ"/>
    <property type="match status" value="1"/>
</dbReference>
<proteinExistence type="predicted"/>
<feature type="domain" description="PDZ" evidence="2">
    <location>
        <begin position="142"/>
        <end position="234"/>
    </location>
</feature>
<dbReference type="EMBL" id="OA565116">
    <property type="protein sequence ID" value="CAD7196333.1"/>
    <property type="molecule type" value="Genomic_DNA"/>
</dbReference>
<dbReference type="CDD" id="cd00136">
    <property type="entry name" value="PDZ_canonical"/>
    <property type="match status" value="1"/>
</dbReference>
<dbReference type="PANTHER" id="PTHR11324:SF16">
    <property type="entry name" value="PDZ DOMAIN-CONTAINING PROTEIN 2"/>
    <property type="match status" value="1"/>
</dbReference>
<dbReference type="SUPFAM" id="SSF50156">
    <property type="entry name" value="PDZ domain-like"/>
    <property type="match status" value="1"/>
</dbReference>
<evidence type="ECO:0000256" key="1">
    <source>
        <dbReference type="SAM" id="MobiDB-lite"/>
    </source>
</evidence>
<dbReference type="PROSITE" id="PS50106">
    <property type="entry name" value="PDZ"/>
    <property type="match status" value="1"/>
</dbReference>
<feature type="compositionally biased region" description="Polar residues" evidence="1">
    <location>
        <begin position="627"/>
        <end position="636"/>
    </location>
</feature>
<feature type="region of interest" description="Disordered" evidence="1">
    <location>
        <begin position="627"/>
        <end position="655"/>
    </location>
</feature>
<name>A0A7R8VDC2_TIMDO</name>
<accession>A0A7R8VDC2</accession>
<sequence>MASPEGGSPALEIRHKSQQSHDSGAYIDWNSEDSGGSPTLSAELGNVKGEFVTVVAVESGNLMQEEITERLQDASQISDTPFVTVLSIGDDAGAKAREYMDETKIVSVNVSSPVAVVENVELTRPSVIKIQSDDSWQEIIEEVLVYRLPGERLGFGLKFEGGTKTAEKVRRLFIQSCADDSPASRAKCSWGCLKEGDEVLEIDGAPVRIMTRIDCVRCLKESNVVIKLFVRHPALNELNLNRKLSSSESIESDSSDRSSTSPLKSSGSLPLVISAEMKKTIHPPPPIPPRKIPRKAPSVPLKSRPAVPPPAPSIVDPPTGFDDSDYVNGDLIDFTVQSSPTFDTRSLNLQEGDCRNFESRTPTMSTPKLQRRLSPSSPKSPLRLSLSNSPESTRSLGRRSSGFSVSSIPPEAEVYLDLLALEEMNRLNGESESDDTGSSISTVVDRLSSVASNSSFSDLRSSASSTCDTTTPSTPTTSCTSTIDLAKVLGPFEQLEREFSNTGNDLVFGQFINSEDNLNEELDETVSTSSDHVTIISRNLTSLVEDDALALQPPLNFQDAPLGIVPEQELSAFKMNEVIDEVVNSENKVAQDLISKLTLINDSRNKVGTPNSKNVLLNTLDGDTEIITESNHGNTNHKSKSPDEHSCLGSTSQSPTIITNVNVKEANSELSDIPMLPPKPVPRKDVSISKFRSGKKRPPPPPPPRNDRPQALKPEEVSLIDIKKQGYIQLEDNSKPNDATLVDIEKLHNTCKEDMTNIVEITKAVETSTLEITKIREKPVVVKSNVNQWKERNLNELSETKVIPSKEFEILTPPRDGKIIANGQNQLDENMTGKKEGHKSVDELSNPHKDSITKPLVEADKENTLELQNEIPEEHFVEIELNKEPNILVVNEPAPNEVLVSIETKSALLSEELDRKLLFSEPKVALISNLEDEQERGACFEEDGDLVVKVLEVPVEDNASAGAANSLEMFEARILEDYDDEDLLPPGFEDCDIMSPSEAFFPFRWGMTSHLATIGEDEAEEDEDLRETRLALDVRGYEDVWRLPGRVNSRRPRVRHSEIKVTHSQGWTIGTLVLRPPRVYGVSSRGCDRRSLRAVQPLSYSVPTFPFTSIHYLKRIEGF</sequence>
<feature type="compositionally biased region" description="Low complexity" evidence="1">
    <location>
        <begin position="257"/>
        <end position="271"/>
    </location>
</feature>
<evidence type="ECO:0000313" key="3">
    <source>
        <dbReference type="EMBL" id="CAD7196333.1"/>
    </source>
</evidence>
<dbReference type="Pfam" id="PF00595">
    <property type="entry name" value="PDZ"/>
    <property type="match status" value="1"/>
</dbReference>
<feature type="region of interest" description="Disordered" evidence="1">
    <location>
        <begin position="667"/>
        <end position="713"/>
    </location>
</feature>
<feature type="region of interest" description="Disordered" evidence="1">
    <location>
        <begin position="829"/>
        <end position="851"/>
    </location>
</feature>
<feature type="region of interest" description="Disordered" evidence="1">
    <location>
        <begin position="1"/>
        <end position="38"/>
    </location>
</feature>
<reference evidence="3" key="1">
    <citation type="submission" date="2020-11" db="EMBL/GenBank/DDBJ databases">
        <authorList>
            <person name="Tran Van P."/>
        </authorList>
    </citation>
    <scope>NUCLEOTIDE SEQUENCE</scope>
</reference>
<feature type="compositionally biased region" description="Low complexity" evidence="1">
    <location>
        <begin position="372"/>
        <end position="392"/>
    </location>
</feature>
<evidence type="ECO:0000259" key="2">
    <source>
        <dbReference type="PROSITE" id="PS50106"/>
    </source>
</evidence>